<name>A0ABT9XJG9_9BACL</name>
<evidence type="ECO:0000313" key="1">
    <source>
        <dbReference type="EMBL" id="MDQ0190189.1"/>
    </source>
</evidence>
<keyword evidence="2" id="KW-1185">Reference proteome</keyword>
<dbReference type="RefSeq" id="WP_274457357.1">
    <property type="nucleotide sequence ID" value="NZ_CP067097.1"/>
</dbReference>
<evidence type="ECO:0008006" key="3">
    <source>
        <dbReference type="Google" id="ProtNLM"/>
    </source>
</evidence>
<dbReference type="Proteomes" id="UP001232973">
    <property type="component" value="Unassembled WGS sequence"/>
</dbReference>
<comment type="caution">
    <text evidence="1">The sequence shown here is derived from an EMBL/GenBank/DDBJ whole genome shotgun (WGS) entry which is preliminary data.</text>
</comment>
<dbReference type="EMBL" id="JAUSTP010000015">
    <property type="protein sequence ID" value="MDQ0190189.1"/>
    <property type="molecule type" value="Genomic_DNA"/>
</dbReference>
<protein>
    <recommendedName>
        <fullName evidence="3">Small CPxCG-related zinc finger protein</fullName>
    </recommendedName>
</protein>
<accession>A0ABT9XJG9</accession>
<proteinExistence type="predicted"/>
<organism evidence="1 2">
    <name type="scientific">Alicyclobacillus cycloheptanicus</name>
    <dbReference type="NCBI Taxonomy" id="1457"/>
    <lineage>
        <taxon>Bacteria</taxon>
        <taxon>Bacillati</taxon>
        <taxon>Bacillota</taxon>
        <taxon>Bacilli</taxon>
        <taxon>Bacillales</taxon>
        <taxon>Alicyclobacillaceae</taxon>
        <taxon>Alicyclobacillus</taxon>
    </lineage>
</organism>
<sequence length="53" mass="5837">MSAMKQATCPYCGDSWEIDLDAPELSDQDRIELDAEPVATVVCADCLDLHLHT</sequence>
<gene>
    <name evidence="1" type="ORF">J2S03_002052</name>
</gene>
<evidence type="ECO:0000313" key="2">
    <source>
        <dbReference type="Proteomes" id="UP001232973"/>
    </source>
</evidence>
<reference evidence="1 2" key="1">
    <citation type="submission" date="2023-07" db="EMBL/GenBank/DDBJ databases">
        <title>Genomic Encyclopedia of Type Strains, Phase IV (KMG-IV): sequencing the most valuable type-strain genomes for metagenomic binning, comparative biology and taxonomic classification.</title>
        <authorList>
            <person name="Goeker M."/>
        </authorList>
    </citation>
    <scope>NUCLEOTIDE SEQUENCE [LARGE SCALE GENOMIC DNA]</scope>
    <source>
        <strain evidence="1 2">DSM 4006</strain>
    </source>
</reference>